<dbReference type="STRING" id="401053.AciPR4_3069"/>
<evidence type="ECO:0000313" key="2">
    <source>
        <dbReference type="EMBL" id="ADV83828.1"/>
    </source>
</evidence>
<keyword evidence="3" id="KW-1185">Reference proteome</keyword>
<gene>
    <name evidence="2" type="ordered locus">AciPR4_3069</name>
</gene>
<sequence>MRVLALAVLLLTTNIPAQEPAPTAEQLHGQLPPSSIYDEIMRPLDATRADVGNWSDTELMALTSAMNLSHTECERLDPAPHVGEELYSYARLCSLGRDWKRTYKAATEYVLDDKAPHRPSAYYLAVQADLNMHHVEDVLLLLKDMDTRLPLTPETNAVYDYVLGLVEFAVPSAGIDAALIRQPKLLEAVSGHNPLLTPGVAEVSAWHLQELLRFDNRVPAEIAGALNDLQLAIAARTAPLTATDAYAAAVAQRRYEAIGKPMPAFDVSRTAGPKTYGAHLSDVNLYVLYPEDCASCASIPEAVAVLRKGLNIRAQAWPLVEVRPTEIKPSPASTPNPKTDPPTLYTHAELLKQLGATAVPFFVLTDGKGNVRLLTNGSRGWLYSDGNGDILAQTMMERIVAHDDNERGAAMDKAAHEKLTQPQ</sequence>
<reference evidence="2 3" key="1">
    <citation type="journal article" date="2012" name="Stand. Genomic Sci.">
        <title>Complete genome sequence of Terriglobus saanensis type strain SP1PR4(T), an Acidobacteria from tundra soil.</title>
        <authorList>
            <person name="Rawat S.R."/>
            <person name="Mannisto M.K."/>
            <person name="Starovoytov V."/>
            <person name="Goodwin L."/>
            <person name="Nolan M."/>
            <person name="Hauser L."/>
            <person name="Land M."/>
            <person name="Davenport K.W."/>
            <person name="Woyke T."/>
            <person name="Haggblom M.M."/>
        </authorList>
    </citation>
    <scope>NUCLEOTIDE SEQUENCE</scope>
    <source>
        <strain evidence="3">ATCC BAA-1853 / DSM 23119 / SP1PR4</strain>
    </source>
</reference>
<dbReference type="AlphaFoldDB" id="E8V610"/>
<evidence type="ECO:0008006" key="4">
    <source>
        <dbReference type="Google" id="ProtNLM"/>
    </source>
</evidence>
<feature type="chain" id="PRO_5003229241" description="Thioredoxin domain-containing protein" evidence="1">
    <location>
        <begin position="18"/>
        <end position="423"/>
    </location>
</feature>
<dbReference type="RefSeq" id="WP_013569559.1">
    <property type="nucleotide sequence ID" value="NC_014963.1"/>
</dbReference>
<name>E8V610_TERSS</name>
<organism evidence="2 3">
    <name type="scientific">Terriglobus saanensis (strain ATCC BAA-1853 / DSM 23119 / SP1PR4)</name>
    <dbReference type="NCBI Taxonomy" id="401053"/>
    <lineage>
        <taxon>Bacteria</taxon>
        <taxon>Pseudomonadati</taxon>
        <taxon>Acidobacteriota</taxon>
        <taxon>Terriglobia</taxon>
        <taxon>Terriglobales</taxon>
        <taxon>Acidobacteriaceae</taxon>
        <taxon>Terriglobus</taxon>
    </lineage>
</organism>
<evidence type="ECO:0000313" key="3">
    <source>
        <dbReference type="Proteomes" id="UP000006844"/>
    </source>
</evidence>
<keyword evidence="1" id="KW-0732">Signal</keyword>
<proteinExistence type="predicted"/>
<protein>
    <recommendedName>
        <fullName evidence="4">Thioredoxin domain-containing protein</fullName>
    </recommendedName>
</protein>
<dbReference type="EMBL" id="CP002467">
    <property type="protein sequence ID" value="ADV83828.1"/>
    <property type="molecule type" value="Genomic_DNA"/>
</dbReference>
<dbReference type="HOGENOM" id="CLU_648800_0_0_0"/>
<dbReference type="Proteomes" id="UP000006844">
    <property type="component" value="Chromosome"/>
</dbReference>
<dbReference type="OrthoDB" id="116656at2"/>
<evidence type="ECO:0000256" key="1">
    <source>
        <dbReference type="SAM" id="SignalP"/>
    </source>
</evidence>
<accession>E8V610</accession>
<feature type="signal peptide" evidence="1">
    <location>
        <begin position="1"/>
        <end position="17"/>
    </location>
</feature>
<dbReference type="KEGG" id="tsa:AciPR4_3069"/>